<feature type="compositionally biased region" description="Acidic residues" evidence="1">
    <location>
        <begin position="198"/>
        <end position="208"/>
    </location>
</feature>
<organism evidence="4 5">
    <name type="scientific">Catenovulum maritimum</name>
    <dbReference type="NCBI Taxonomy" id="1513271"/>
    <lineage>
        <taxon>Bacteria</taxon>
        <taxon>Pseudomonadati</taxon>
        <taxon>Pseudomonadota</taxon>
        <taxon>Gammaproteobacteria</taxon>
        <taxon>Alteromonadales</taxon>
        <taxon>Alteromonadaceae</taxon>
        <taxon>Catenovulum</taxon>
    </lineage>
</organism>
<dbReference type="PANTHER" id="PTHR34475:SF1">
    <property type="entry name" value="CYTOSKELETON PROTEIN RODZ"/>
    <property type="match status" value="1"/>
</dbReference>
<protein>
    <recommendedName>
        <fullName evidence="3">Cytoskeleton protein RodZ-like C-terminal domain-containing protein</fullName>
    </recommendedName>
</protein>
<evidence type="ECO:0000256" key="2">
    <source>
        <dbReference type="SAM" id="Phobius"/>
    </source>
</evidence>
<dbReference type="InterPro" id="IPR050400">
    <property type="entry name" value="Bact_Cytoskel_RodZ"/>
</dbReference>
<dbReference type="AlphaFoldDB" id="A0A0J8GPQ3"/>
<keyword evidence="2" id="KW-1133">Transmembrane helix</keyword>
<evidence type="ECO:0000313" key="4">
    <source>
        <dbReference type="EMBL" id="KMT64785.1"/>
    </source>
</evidence>
<dbReference type="InterPro" id="IPR025194">
    <property type="entry name" value="RodZ-like_C"/>
</dbReference>
<evidence type="ECO:0000256" key="1">
    <source>
        <dbReference type="SAM" id="MobiDB-lite"/>
    </source>
</evidence>
<dbReference type="STRING" id="1513271.XM47_13075"/>
<keyword evidence="2" id="KW-0472">Membrane</keyword>
<accession>A0A0J8GPQ3</accession>
<dbReference type="RefSeq" id="WP_048693302.1">
    <property type="nucleotide sequence ID" value="NZ_KQ130494.1"/>
</dbReference>
<dbReference type="GO" id="GO:0003677">
    <property type="term" value="F:DNA binding"/>
    <property type="evidence" value="ECO:0007669"/>
    <property type="project" value="InterPro"/>
</dbReference>
<gene>
    <name evidence="4" type="ORF">XM47_13075</name>
</gene>
<dbReference type="OrthoDB" id="9790252at2"/>
<comment type="caution">
    <text evidence="4">The sequence shown here is derived from an EMBL/GenBank/DDBJ whole genome shotgun (WGS) entry which is preliminary data.</text>
</comment>
<name>A0A0J8GPQ3_9ALTE</name>
<keyword evidence="5" id="KW-1185">Reference proteome</keyword>
<dbReference type="Pfam" id="PF13464">
    <property type="entry name" value="RodZ_C"/>
    <property type="match status" value="1"/>
</dbReference>
<feature type="domain" description="Cytoskeleton protein RodZ-like C-terminal" evidence="3">
    <location>
        <begin position="250"/>
        <end position="321"/>
    </location>
</feature>
<reference evidence="4 5" key="1">
    <citation type="submission" date="2015-04" db="EMBL/GenBank/DDBJ databases">
        <title>Draft Genome Sequence of the Novel Agar-Digesting Marine Bacterium Q1.</title>
        <authorList>
            <person name="Li Y."/>
            <person name="Li D."/>
            <person name="Chen G."/>
            <person name="Du Z."/>
        </authorList>
    </citation>
    <scope>NUCLEOTIDE SEQUENCE [LARGE SCALE GENOMIC DNA]</scope>
    <source>
        <strain evidence="4 5">Q1</strain>
    </source>
</reference>
<dbReference type="EMBL" id="LAZL01000021">
    <property type="protein sequence ID" value="KMT64785.1"/>
    <property type="molecule type" value="Genomic_DNA"/>
</dbReference>
<proteinExistence type="predicted"/>
<dbReference type="Pfam" id="PF13413">
    <property type="entry name" value="HTH_25"/>
    <property type="match status" value="1"/>
</dbReference>
<evidence type="ECO:0000313" key="5">
    <source>
        <dbReference type="Proteomes" id="UP000037600"/>
    </source>
</evidence>
<keyword evidence="2" id="KW-0812">Transmembrane</keyword>
<sequence length="326" mass="36147">MITEQNEETTIPFTPGRLLREGRIEAGFSEQDVADSLNLKLDIVRAIESNDFTKIAAPTFAKGYLRAYSKLIGVDDALAVELYNQMGLDKANQSAGMKSFSMRTKRESNDSKLMLVSYIIIIIVIGMAVVWWWQQKPQASNALVEQDSLAQTQPVASPPTNVENLGLQETPQVVTQIQESDTLEKPNAVEAEPITSENELETNNEGDTEAVSKEETSLVTQVQQKVEEVEEAENNIVSTKLVDSPTSDIVMTFNQDCWIEIIDSQGEKIAYGVKTAGRVMPVSGFKPFKVTVCAPEKVAVEFESQSIDMNKFKQGMVARFELPLEN</sequence>
<evidence type="ECO:0000259" key="3">
    <source>
        <dbReference type="Pfam" id="PF13464"/>
    </source>
</evidence>
<dbReference type="PANTHER" id="PTHR34475">
    <property type="match status" value="1"/>
</dbReference>
<feature type="transmembrane region" description="Helical" evidence="2">
    <location>
        <begin position="113"/>
        <end position="133"/>
    </location>
</feature>
<dbReference type="Gene3D" id="1.10.260.40">
    <property type="entry name" value="lambda repressor-like DNA-binding domains"/>
    <property type="match status" value="1"/>
</dbReference>
<dbReference type="Proteomes" id="UP000037600">
    <property type="component" value="Unassembled WGS sequence"/>
</dbReference>
<feature type="region of interest" description="Disordered" evidence="1">
    <location>
        <begin position="189"/>
        <end position="216"/>
    </location>
</feature>
<dbReference type="InterPro" id="IPR010982">
    <property type="entry name" value="Lambda_DNA-bd_dom_sf"/>
</dbReference>